<keyword evidence="1" id="KW-0732">Signal</keyword>
<dbReference type="Pfam" id="PF09864">
    <property type="entry name" value="MliC"/>
    <property type="match status" value="1"/>
</dbReference>
<evidence type="ECO:0000256" key="4">
    <source>
        <dbReference type="ARBA" id="ARBA00023288"/>
    </source>
</evidence>
<sequence>MATEKHTNVVIMLNKISLLTILAVILCACQSSLEKKQTIIDEQEPEQVHLPLGRHRWQCDRGEKIETQLRDHQEKKLTLTYQGKKYHLQKQESTRPVIYQNATLAFFSDGRHAVIGAPYSDNVLVTGCRLQE</sequence>
<evidence type="ECO:0000256" key="3">
    <source>
        <dbReference type="ARBA" id="ARBA00023139"/>
    </source>
</evidence>
<dbReference type="AlphaFoldDB" id="A5EVB9"/>
<evidence type="ECO:0000313" key="6">
    <source>
        <dbReference type="EMBL" id="ABQ13422.1"/>
    </source>
</evidence>
<evidence type="ECO:0000259" key="5">
    <source>
        <dbReference type="Pfam" id="PF09864"/>
    </source>
</evidence>
<dbReference type="EMBL" id="CP000513">
    <property type="protein sequence ID" value="ABQ13422.1"/>
    <property type="molecule type" value="Genomic_DNA"/>
</dbReference>
<keyword evidence="4 6" id="KW-0449">Lipoprotein</keyword>
<dbReference type="STRING" id="246195.DNO_0632"/>
<evidence type="ECO:0000256" key="1">
    <source>
        <dbReference type="ARBA" id="ARBA00022729"/>
    </source>
</evidence>
<dbReference type="InterPro" id="IPR036328">
    <property type="entry name" value="MliC_sf"/>
</dbReference>
<dbReference type="HOGENOM" id="CLU_1913727_0_0_6"/>
<dbReference type="SUPFAM" id="SSF141488">
    <property type="entry name" value="YdhA-like"/>
    <property type="match status" value="1"/>
</dbReference>
<dbReference type="Gene3D" id="2.40.128.200">
    <property type="match status" value="1"/>
</dbReference>
<keyword evidence="2" id="KW-0472">Membrane</keyword>
<reference evidence="6 7" key="1">
    <citation type="journal article" date="2007" name="Nat. Biotechnol.">
        <title>Genome sequence and identification of candidate vaccine antigens from the animal pathogen Dichelobacter nodosus.</title>
        <authorList>
            <person name="Myers G.S."/>
            <person name="Parker D."/>
            <person name="Al-Hasani K."/>
            <person name="Kennan R.M."/>
            <person name="Seemann T."/>
            <person name="Ren Q."/>
            <person name="Badger J.H."/>
            <person name="Selengut J.D."/>
            <person name="Deboy R.T."/>
            <person name="Tettelin H."/>
            <person name="Boyce J.D."/>
            <person name="McCarl V.P."/>
            <person name="Han X."/>
            <person name="Nelson W.C."/>
            <person name="Madupu R."/>
            <person name="Mohamoud Y."/>
            <person name="Holley T."/>
            <person name="Fedorova N."/>
            <person name="Khouri H."/>
            <person name="Bottomley S.P."/>
            <person name="Whittington R.J."/>
            <person name="Adler B."/>
            <person name="Songer J.G."/>
            <person name="Rood J.I."/>
            <person name="Paulsen I.T."/>
        </authorList>
    </citation>
    <scope>NUCLEOTIDE SEQUENCE [LARGE SCALE GENOMIC DNA]</scope>
    <source>
        <strain evidence="6 7">VCS1703A</strain>
    </source>
</reference>
<organism evidence="6 7">
    <name type="scientific">Dichelobacter nodosus (strain VCS1703A)</name>
    <dbReference type="NCBI Taxonomy" id="246195"/>
    <lineage>
        <taxon>Bacteria</taxon>
        <taxon>Pseudomonadati</taxon>
        <taxon>Pseudomonadota</taxon>
        <taxon>Gammaproteobacteria</taxon>
        <taxon>Cardiobacteriales</taxon>
        <taxon>Cardiobacteriaceae</taxon>
        <taxon>Dichelobacter</taxon>
    </lineage>
</organism>
<evidence type="ECO:0000313" key="7">
    <source>
        <dbReference type="Proteomes" id="UP000000248"/>
    </source>
</evidence>
<keyword evidence="3" id="KW-0564">Palmitate</keyword>
<feature type="domain" description="C-type lysozyme inhibitor" evidence="5">
    <location>
        <begin position="57"/>
        <end position="122"/>
    </location>
</feature>
<name>A5EVB9_DICNV</name>
<proteinExistence type="predicted"/>
<accession>A5EVB9</accession>
<dbReference type="KEGG" id="dno:DNO_0632"/>
<dbReference type="Proteomes" id="UP000000248">
    <property type="component" value="Chromosome"/>
</dbReference>
<keyword evidence="7" id="KW-1185">Reference proteome</keyword>
<dbReference type="PROSITE" id="PS51257">
    <property type="entry name" value="PROKAR_LIPOPROTEIN"/>
    <property type="match status" value="1"/>
</dbReference>
<evidence type="ECO:0000256" key="2">
    <source>
        <dbReference type="ARBA" id="ARBA00023136"/>
    </source>
</evidence>
<dbReference type="InterPro" id="IPR018660">
    <property type="entry name" value="MliC"/>
</dbReference>
<gene>
    <name evidence="6" type="ordered locus">DNO_0632</name>
</gene>
<dbReference type="RefSeq" id="WP_012030965.1">
    <property type="nucleotide sequence ID" value="NC_009446.1"/>
</dbReference>
<protein>
    <submittedName>
        <fullName evidence="6">Lipoprotein, putative</fullName>
    </submittedName>
</protein>